<evidence type="ECO:0000313" key="1">
    <source>
        <dbReference type="EMBL" id="NMF60909.1"/>
    </source>
</evidence>
<dbReference type="EMBL" id="JAAVJL010000004">
    <property type="protein sequence ID" value="NMF60909.1"/>
    <property type="molecule type" value="Genomic_DNA"/>
</dbReference>
<dbReference type="Proteomes" id="UP000738376">
    <property type="component" value="Unassembled WGS sequence"/>
</dbReference>
<sequence>MDTQLLKLEIDMHNHYTVSTLYQAIQDELKQHGRVINWIVSGVDKDNQKVYVNAIFLAAELNWRNCLN</sequence>
<keyword evidence="2" id="KW-1185">Reference proteome</keyword>
<comment type="caution">
    <text evidence="1">The sequence shown here is derived from an EMBL/GenBank/DDBJ whole genome shotgun (WGS) entry which is preliminary data.</text>
</comment>
<accession>A0ABX1M1X5</accession>
<reference evidence="1 2" key="1">
    <citation type="submission" date="2020-03" db="EMBL/GenBank/DDBJ databases">
        <title>Draft Genome Sequence of 2-Methylisoborneol Producing Pseudanabaena yagii Strain GIHE-NHR1 Isolated from North Han River in South Korea.</title>
        <authorList>
            <person name="Jeong J."/>
        </authorList>
    </citation>
    <scope>NUCLEOTIDE SEQUENCE [LARGE SCALE GENOMIC DNA]</scope>
    <source>
        <strain evidence="1 2">GIHE-NHR1</strain>
    </source>
</reference>
<name>A0ABX1M1X5_9CYAN</name>
<dbReference type="RefSeq" id="WP_169365837.1">
    <property type="nucleotide sequence ID" value="NZ_JAAVJL010000004.1"/>
</dbReference>
<proteinExistence type="predicted"/>
<organism evidence="1 2">
    <name type="scientific">Pseudanabaena yagii GIHE-NHR1</name>
    <dbReference type="NCBI Taxonomy" id="2722753"/>
    <lineage>
        <taxon>Bacteria</taxon>
        <taxon>Bacillati</taxon>
        <taxon>Cyanobacteriota</taxon>
        <taxon>Cyanophyceae</taxon>
        <taxon>Pseudanabaenales</taxon>
        <taxon>Pseudanabaenaceae</taxon>
        <taxon>Pseudanabaena</taxon>
        <taxon>Pseudanabaena yagii</taxon>
    </lineage>
</organism>
<protein>
    <submittedName>
        <fullName evidence="1">Uncharacterized protein</fullName>
    </submittedName>
</protein>
<evidence type="ECO:0000313" key="2">
    <source>
        <dbReference type="Proteomes" id="UP000738376"/>
    </source>
</evidence>
<gene>
    <name evidence="1" type="ORF">HC246_23500</name>
</gene>